<dbReference type="InterPro" id="IPR000999">
    <property type="entry name" value="RNase_III_dom"/>
</dbReference>
<dbReference type="SUPFAM" id="SSF69065">
    <property type="entry name" value="RNase III domain-like"/>
    <property type="match status" value="1"/>
</dbReference>
<dbReference type="OrthoDB" id="46571at2"/>
<keyword evidence="3 4" id="KW-0378">Hydrolase</keyword>
<dbReference type="EC" id="3.1.26.-" evidence="4"/>
<keyword evidence="4" id="KW-0699">rRNA-binding</keyword>
<dbReference type="RefSeq" id="WP_092351835.1">
    <property type="nucleotide sequence ID" value="NZ_CAJTPY010000011.1"/>
</dbReference>
<evidence type="ECO:0000256" key="4">
    <source>
        <dbReference type="HAMAP-Rule" id="MF_01468"/>
    </source>
</evidence>
<keyword evidence="4" id="KW-0460">Magnesium</keyword>
<gene>
    <name evidence="4" type="primary">mrnC</name>
    <name evidence="6" type="ORF">SAMN04489758_10258</name>
</gene>
<comment type="subunit">
    <text evidence="4">Homodimer.</text>
</comment>
<dbReference type="AlphaFoldDB" id="A0A1I0C442"/>
<dbReference type="GO" id="GO:0004525">
    <property type="term" value="F:ribonuclease III activity"/>
    <property type="evidence" value="ECO:0007669"/>
    <property type="project" value="InterPro"/>
</dbReference>
<feature type="active site" evidence="4">
    <location>
        <position position="16"/>
    </location>
</feature>
<dbReference type="InterPro" id="IPR036389">
    <property type="entry name" value="RNase_III_sf"/>
</dbReference>
<feature type="domain" description="RNase III" evidence="5">
    <location>
        <begin position="10"/>
        <end position="106"/>
    </location>
</feature>
<accession>A0A1I0C442</accession>
<keyword evidence="7" id="KW-1185">Reference proteome</keyword>
<dbReference type="Pfam" id="PF00636">
    <property type="entry name" value="Ribonuclease_3"/>
    <property type="match status" value="1"/>
</dbReference>
<dbReference type="PIRSF" id="PIRSF005520">
    <property type="entry name" value="UCP005520"/>
    <property type="match status" value="1"/>
</dbReference>
<dbReference type="InterPro" id="IPR008226">
    <property type="entry name" value="Mini3_fam"/>
</dbReference>
<organism evidence="6 7">
    <name type="scientific">Thomasclavelia cocleata</name>
    <dbReference type="NCBI Taxonomy" id="69824"/>
    <lineage>
        <taxon>Bacteria</taxon>
        <taxon>Bacillati</taxon>
        <taxon>Bacillota</taxon>
        <taxon>Erysipelotrichia</taxon>
        <taxon>Erysipelotrichales</taxon>
        <taxon>Coprobacillaceae</taxon>
        <taxon>Thomasclavelia</taxon>
    </lineage>
</organism>
<keyword evidence="4" id="KW-0698">rRNA processing</keyword>
<keyword evidence="4" id="KW-0694">RNA-binding</keyword>
<comment type="subcellular location">
    <subcellularLocation>
        <location evidence="4">Cytoplasm</location>
    </subcellularLocation>
</comment>
<evidence type="ECO:0000256" key="3">
    <source>
        <dbReference type="ARBA" id="ARBA00022801"/>
    </source>
</evidence>
<sequence>MRPELINAAVLAYLGDSVFEMMVRDYLVKESGLVKLNDFQKEAIKYVSASSHAKFMHVMMDEGFFSDIEIGIYKRGRNTKESKKENLDHIHSTGFEAIIGTLYLEENYERLEMIFNRYKEYVNGK</sequence>
<dbReference type="GO" id="GO:0006364">
    <property type="term" value="P:rRNA processing"/>
    <property type="evidence" value="ECO:0007669"/>
    <property type="project" value="UniProtKB-UniRule"/>
</dbReference>
<dbReference type="GO" id="GO:0005737">
    <property type="term" value="C:cytoplasm"/>
    <property type="evidence" value="ECO:0007669"/>
    <property type="project" value="UniProtKB-SubCell"/>
</dbReference>
<dbReference type="Proteomes" id="UP000198558">
    <property type="component" value="Unassembled WGS sequence"/>
</dbReference>
<comment type="similarity">
    <text evidence="4">Belongs to the MrnC RNase family.</text>
</comment>
<reference evidence="7" key="1">
    <citation type="submission" date="2016-10" db="EMBL/GenBank/DDBJ databases">
        <authorList>
            <person name="Varghese N."/>
            <person name="Submissions S."/>
        </authorList>
    </citation>
    <scope>NUCLEOTIDE SEQUENCE [LARGE SCALE GENOMIC DNA]</scope>
    <source>
        <strain evidence="7">DSM 1551</strain>
    </source>
</reference>
<proteinExistence type="inferred from homology"/>
<keyword evidence="4" id="KW-0690">Ribosome biogenesis</keyword>
<dbReference type="EMBL" id="FOIN01000002">
    <property type="protein sequence ID" value="SET13918.1"/>
    <property type="molecule type" value="Genomic_DNA"/>
</dbReference>
<dbReference type="GO" id="GO:0019843">
    <property type="term" value="F:rRNA binding"/>
    <property type="evidence" value="ECO:0007669"/>
    <property type="project" value="UniProtKB-UniRule"/>
</dbReference>
<dbReference type="GeneID" id="78287365"/>
<dbReference type="PANTHER" id="PTHR34276">
    <property type="entry name" value="MINI-RIBONUCLEASE 3"/>
    <property type="match status" value="1"/>
</dbReference>
<keyword evidence="2 4" id="KW-0255">Endonuclease</keyword>
<protein>
    <recommendedName>
        <fullName evidence="4">Mini-ribonuclease 3</fullName>
        <shortName evidence="4">Mini-3</shortName>
        <shortName evidence="4">Mini-RNase 3</shortName>
        <ecNumber evidence="4">3.1.26.-</ecNumber>
    </recommendedName>
    <alternativeName>
        <fullName evidence="4">Mini-RNase III</fullName>
        <shortName evidence="4">Mini-III</shortName>
    </alternativeName>
</protein>
<name>A0A1I0C442_9FIRM</name>
<evidence type="ECO:0000313" key="7">
    <source>
        <dbReference type="Proteomes" id="UP000198558"/>
    </source>
</evidence>
<keyword evidence="4" id="KW-0963">Cytoplasm</keyword>
<evidence type="ECO:0000259" key="5">
    <source>
        <dbReference type="Pfam" id="PF00636"/>
    </source>
</evidence>
<dbReference type="Gene3D" id="1.10.1520.10">
    <property type="entry name" value="Ribonuclease III domain"/>
    <property type="match status" value="1"/>
</dbReference>
<comment type="cofactor">
    <cofactor evidence="4">
        <name>Mg(2+)</name>
        <dbReference type="ChEBI" id="CHEBI:18420"/>
    </cofactor>
</comment>
<dbReference type="HAMAP" id="MF_01468">
    <property type="entry name" value="RNase_Mini_III"/>
    <property type="match status" value="1"/>
</dbReference>
<keyword evidence="1 4" id="KW-0540">Nuclease</keyword>
<dbReference type="PANTHER" id="PTHR34276:SF1">
    <property type="entry name" value="MINI-RIBONUCLEASE 3"/>
    <property type="match status" value="1"/>
</dbReference>
<comment type="function">
    <text evidence="4">Involved in correct processing of both the 5' and 3' ends of 23S rRNA precursor. Processes 30S rRNA precursor transcript even in absence of ribonuclease 3 (Rnc); Rnc processes 30S rRNA into smaller rRNA precursors.</text>
</comment>
<evidence type="ECO:0000256" key="1">
    <source>
        <dbReference type="ARBA" id="ARBA00022722"/>
    </source>
</evidence>
<evidence type="ECO:0000313" key="6">
    <source>
        <dbReference type="EMBL" id="SET13918.1"/>
    </source>
</evidence>
<evidence type="ECO:0000256" key="2">
    <source>
        <dbReference type="ARBA" id="ARBA00022759"/>
    </source>
</evidence>